<feature type="domain" description="Leucine-binding protein" evidence="4">
    <location>
        <begin position="31"/>
        <end position="374"/>
    </location>
</feature>
<evidence type="ECO:0000256" key="2">
    <source>
        <dbReference type="ARBA" id="ARBA00022729"/>
    </source>
</evidence>
<dbReference type="CDD" id="cd20013">
    <property type="entry name" value="PBP1_RPA0985_benzoate-like"/>
    <property type="match status" value="1"/>
</dbReference>
<reference evidence="5 6" key="1">
    <citation type="submission" date="2019-03" db="EMBL/GenBank/DDBJ databases">
        <title>Paraburkholderia sp. 7MH5, isolated from subtropical forest soil.</title>
        <authorList>
            <person name="Gao Z.-H."/>
            <person name="Qiu L.-H."/>
        </authorList>
    </citation>
    <scope>NUCLEOTIDE SEQUENCE [LARGE SCALE GENOMIC DNA]</scope>
    <source>
        <strain evidence="5 6">7MH5</strain>
        <plasmid evidence="5 6">unnamed1</plasmid>
    </source>
</reference>
<feature type="chain" id="PRO_5021018676" evidence="3">
    <location>
        <begin position="29"/>
        <end position="393"/>
    </location>
</feature>
<accession>A0A4P7DAY5</accession>
<dbReference type="RefSeq" id="WP_134760163.1">
    <property type="nucleotide sequence ID" value="NZ_CP038152.1"/>
</dbReference>
<gene>
    <name evidence="5" type="ORF">E1956_43940</name>
</gene>
<keyword evidence="6" id="KW-1185">Reference proteome</keyword>
<evidence type="ECO:0000313" key="6">
    <source>
        <dbReference type="Proteomes" id="UP000295727"/>
    </source>
</evidence>
<evidence type="ECO:0000256" key="3">
    <source>
        <dbReference type="SAM" id="SignalP"/>
    </source>
</evidence>
<evidence type="ECO:0000256" key="1">
    <source>
        <dbReference type="ARBA" id="ARBA00010062"/>
    </source>
</evidence>
<dbReference type="KEGG" id="ppai:E1956_43940"/>
<dbReference type="AlphaFoldDB" id="A0A4P7DAY5"/>
<protein>
    <submittedName>
        <fullName evidence="5">ABC transporter substrate-binding protein</fullName>
    </submittedName>
</protein>
<dbReference type="PANTHER" id="PTHR30483:SF6">
    <property type="entry name" value="PERIPLASMIC BINDING PROTEIN OF ABC TRANSPORTER FOR NATURAL AMINO ACIDS"/>
    <property type="match status" value="1"/>
</dbReference>
<dbReference type="OrthoDB" id="8766630at2"/>
<dbReference type="InterPro" id="IPR051010">
    <property type="entry name" value="BCAA_transport"/>
</dbReference>
<dbReference type="PANTHER" id="PTHR30483">
    <property type="entry name" value="LEUCINE-SPECIFIC-BINDING PROTEIN"/>
    <property type="match status" value="1"/>
</dbReference>
<dbReference type="InterPro" id="IPR028081">
    <property type="entry name" value="Leu-bd"/>
</dbReference>
<name>A0A4P7DAY5_9BURK</name>
<feature type="signal peptide" evidence="3">
    <location>
        <begin position="1"/>
        <end position="28"/>
    </location>
</feature>
<keyword evidence="5" id="KW-0614">Plasmid</keyword>
<comment type="similarity">
    <text evidence="1">Belongs to the leucine-binding protein family.</text>
</comment>
<evidence type="ECO:0000313" key="5">
    <source>
        <dbReference type="EMBL" id="QBR04104.1"/>
    </source>
</evidence>
<sequence>MRRSFLRTLTALVGTTALSLGVIAAAQAQPPIKIGLLLTYSGASGMTGQVADNVIKLFQQENGTTVGGRQIEFVKRDTTGPNPEVVKRVAQELIVRDKVDMLIGPDFTPNVLVAAPLVTEAKVPTFITGAATQGLAERSPYYVRTFYSIPQSVRPIAQWAYKNGVRNAFVLVADFGPGHDTEATFTQTFTGLGGKIAGTVRVPLRSPEFSSYMQRIKDAKPDAVFAFFPVGELVPQFLKAYADSGLKNSNIKLIGTGDMSDESVIDAAGDAALGIVTAGVYSTAHDSALDKQFVTDYVTRFGKTPRVTASGVAVWDAMRLIYEGLAAQGNAPFDADKFMAFVKGRSIESPRGPIVIDKRTGDIVQNVYIRRVQKRDGVLQNVEIETFNDVPAR</sequence>
<dbReference type="Pfam" id="PF13458">
    <property type="entry name" value="Peripla_BP_6"/>
    <property type="match status" value="1"/>
</dbReference>
<dbReference type="SUPFAM" id="SSF53822">
    <property type="entry name" value="Periplasmic binding protein-like I"/>
    <property type="match status" value="1"/>
</dbReference>
<dbReference type="Proteomes" id="UP000295727">
    <property type="component" value="Plasmid unnamed1"/>
</dbReference>
<dbReference type="InterPro" id="IPR028082">
    <property type="entry name" value="Peripla_BP_I"/>
</dbReference>
<dbReference type="EMBL" id="CP038152">
    <property type="protein sequence ID" value="QBR04104.1"/>
    <property type="molecule type" value="Genomic_DNA"/>
</dbReference>
<dbReference type="Gene3D" id="3.40.50.2300">
    <property type="match status" value="2"/>
</dbReference>
<proteinExistence type="inferred from homology"/>
<organism evidence="5 6">
    <name type="scientific">Paraburkholderia pallida</name>
    <dbReference type="NCBI Taxonomy" id="2547399"/>
    <lineage>
        <taxon>Bacteria</taxon>
        <taxon>Pseudomonadati</taxon>
        <taxon>Pseudomonadota</taxon>
        <taxon>Betaproteobacteria</taxon>
        <taxon>Burkholderiales</taxon>
        <taxon>Burkholderiaceae</taxon>
        <taxon>Paraburkholderia</taxon>
    </lineage>
</organism>
<geneLocation type="plasmid" evidence="5 6">
    <name>unnamed1</name>
</geneLocation>
<keyword evidence="2 3" id="KW-0732">Signal</keyword>
<evidence type="ECO:0000259" key="4">
    <source>
        <dbReference type="Pfam" id="PF13458"/>
    </source>
</evidence>